<protein>
    <submittedName>
        <fullName evidence="2">Uncharacterized protein</fullName>
    </submittedName>
</protein>
<reference evidence="3" key="1">
    <citation type="submission" date="2014-03" db="EMBL/GenBank/DDBJ databases">
        <authorList>
            <person name="Aksoy S."/>
            <person name="Warren W."/>
            <person name="Wilson R.K."/>
        </authorList>
    </citation>
    <scope>NUCLEOTIDE SEQUENCE [LARGE SCALE GENOMIC DNA]</scope>
    <source>
        <strain evidence="3">IAEA</strain>
    </source>
</reference>
<feature type="transmembrane region" description="Helical" evidence="1">
    <location>
        <begin position="70"/>
        <end position="93"/>
    </location>
</feature>
<name>A0A1B0AEC6_GLOPL</name>
<keyword evidence="1" id="KW-1133">Transmembrane helix</keyword>
<proteinExistence type="predicted"/>
<accession>A0A1B0AEC6</accession>
<organism evidence="2 3">
    <name type="scientific">Glossina pallidipes</name>
    <name type="common">Tsetse fly</name>
    <dbReference type="NCBI Taxonomy" id="7398"/>
    <lineage>
        <taxon>Eukaryota</taxon>
        <taxon>Metazoa</taxon>
        <taxon>Ecdysozoa</taxon>
        <taxon>Arthropoda</taxon>
        <taxon>Hexapoda</taxon>
        <taxon>Insecta</taxon>
        <taxon>Pterygota</taxon>
        <taxon>Neoptera</taxon>
        <taxon>Endopterygota</taxon>
        <taxon>Diptera</taxon>
        <taxon>Brachycera</taxon>
        <taxon>Muscomorpha</taxon>
        <taxon>Hippoboscoidea</taxon>
        <taxon>Glossinidae</taxon>
        <taxon>Glossina</taxon>
    </lineage>
</organism>
<dbReference type="VEuPathDB" id="VectorBase:GPAI043048"/>
<dbReference type="AlphaFoldDB" id="A0A1B0AEC6"/>
<keyword evidence="3" id="KW-1185">Reference proteome</keyword>
<evidence type="ECO:0000256" key="1">
    <source>
        <dbReference type="SAM" id="Phobius"/>
    </source>
</evidence>
<reference evidence="2" key="2">
    <citation type="submission" date="2020-05" db="UniProtKB">
        <authorList>
            <consortium name="EnsemblMetazoa"/>
        </authorList>
    </citation>
    <scope>IDENTIFICATION</scope>
    <source>
        <strain evidence="2">IAEA</strain>
    </source>
</reference>
<feature type="transmembrane region" description="Helical" evidence="1">
    <location>
        <begin position="99"/>
        <end position="120"/>
    </location>
</feature>
<dbReference type="EnsemblMetazoa" id="GPAI043048-RA">
    <property type="protein sequence ID" value="GPAI043048-PA"/>
    <property type="gene ID" value="GPAI043048"/>
</dbReference>
<feature type="transmembrane region" description="Helical" evidence="1">
    <location>
        <begin position="31"/>
        <end position="58"/>
    </location>
</feature>
<sequence length="157" mass="17944">MFLPLSYCNLSGAWRAHVDRLQDDLQPYPMIIFWSTVTTAFCSDFVTPLAVAIFICNVKTITEGFGVIEIYLIIYFEFFPSAFNSLLILRLTIYFYNSYFGYMIIFWSTVTTAFCSDVIVSSHQTITLPILLGPGDKLLLVPLVGQKTFRQPFGYQL</sequence>
<keyword evidence="1" id="KW-0812">Transmembrane</keyword>
<evidence type="ECO:0000313" key="2">
    <source>
        <dbReference type="EnsemblMetazoa" id="GPAI043048-PA"/>
    </source>
</evidence>
<keyword evidence="1" id="KW-0472">Membrane</keyword>
<evidence type="ECO:0000313" key="3">
    <source>
        <dbReference type="Proteomes" id="UP000092445"/>
    </source>
</evidence>
<dbReference type="Proteomes" id="UP000092445">
    <property type="component" value="Unassembled WGS sequence"/>
</dbReference>